<dbReference type="InterPro" id="IPR020846">
    <property type="entry name" value="MFS_dom"/>
</dbReference>
<gene>
    <name evidence="8" type="ORF">SAMN05421837_103804</name>
</gene>
<dbReference type="GO" id="GO:0022857">
    <property type="term" value="F:transmembrane transporter activity"/>
    <property type="evidence" value="ECO:0007669"/>
    <property type="project" value="InterPro"/>
</dbReference>
<feature type="transmembrane region" description="Helical" evidence="6">
    <location>
        <begin position="365"/>
        <end position="383"/>
    </location>
</feature>
<feature type="transmembrane region" description="Helical" evidence="6">
    <location>
        <begin position="337"/>
        <end position="358"/>
    </location>
</feature>
<keyword evidence="5 6" id="KW-0472">Membrane</keyword>
<feature type="transmembrane region" description="Helical" evidence="6">
    <location>
        <begin position="166"/>
        <end position="185"/>
    </location>
</feature>
<dbReference type="InterPro" id="IPR011701">
    <property type="entry name" value="MFS"/>
</dbReference>
<feature type="transmembrane region" description="Helical" evidence="6">
    <location>
        <begin position="242"/>
        <end position="266"/>
    </location>
</feature>
<feature type="transmembrane region" description="Helical" evidence="6">
    <location>
        <begin position="278"/>
        <end position="306"/>
    </location>
</feature>
<dbReference type="AlphaFoldDB" id="A0A1H5QQC0"/>
<evidence type="ECO:0000256" key="1">
    <source>
        <dbReference type="ARBA" id="ARBA00004651"/>
    </source>
</evidence>
<sequence length="398" mass="40657">MTERKLGTVLAVLCLTEITSWGVLFYAFPVLVPAIARDTGWSPATLTAALSVALLVSAVTGIAVGRVLDRRGPRLLMTAGSVVGVAAVVVIAAARTLPWFFVGWFCAGLAMAATFYPPAFAALTRWYGPRRVRALTTLTLVAGFASTVFAPLTALLAEHQSWRTTYLVLAVVLAVVTVPGHWFGLRRPWPPVVEDAELSKPGSEARSPAFVALVAAFSLTALGTYAVVVNLVALLAERGLSTGLAAIALGLGGAGQVAGRLGFATLVNRTGVRTRTAVVIVVLAATTTLLGVLTSAVALVCASVLAGMARGVFTLLQATAVADRWGTAGYGRLSGLLSAPLVTMSAVAPYTGAALAALTGSYSTAFLVLGALTVAAVPVSLAARPAVAEAPASSDSKS</sequence>
<dbReference type="InterPro" id="IPR052983">
    <property type="entry name" value="MFS_Riboflavin_Transporter"/>
</dbReference>
<evidence type="ECO:0000256" key="5">
    <source>
        <dbReference type="ARBA" id="ARBA00023136"/>
    </source>
</evidence>
<reference evidence="9" key="1">
    <citation type="submission" date="2016-10" db="EMBL/GenBank/DDBJ databases">
        <authorList>
            <person name="Varghese N."/>
            <person name="Submissions S."/>
        </authorList>
    </citation>
    <scope>NUCLEOTIDE SEQUENCE [LARGE SCALE GENOMIC DNA]</scope>
    <source>
        <strain evidence="9">DSM 44654</strain>
    </source>
</reference>
<dbReference type="PROSITE" id="PS50850">
    <property type="entry name" value="MFS"/>
    <property type="match status" value="1"/>
</dbReference>
<keyword evidence="3 6" id="KW-0812">Transmembrane</keyword>
<dbReference type="GO" id="GO:0005886">
    <property type="term" value="C:plasma membrane"/>
    <property type="evidence" value="ECO:0007669"/>
    <property type="project" value="UniProtKB-SubCell"/>
</dbReference>
<comment type="subcellular location">
    <subcellularLocation>
        <location evidence="1">Cell membrane</location>
        <topology evidence="1">Multi-pass membrane protein</topology>
    </subcellularLocation>
</comment>
<dbReference type="PANTHER" id="PTHR43385:SF1">
    <property type="entry name" value="RIBOFLAVIN TRANSPORTER RIBJ"/>
    <property type="match status" value="1"/>
</dbReference>
<organism evidence="8 9">
    <name type="scientific">Amycolatopsis pretoriensis</name>
    <dbReference type="NCBI Taxonomy" id="218821"/>
    <lineage>
        <taxon>Bacteria</taxon>
        <taxon>Bacillati</taxon>
        <taxon>Actinomycetota</taxon>
        <taxon>Actinomycetes</taxon>
        <taxon>Pseudonocardiales</taxon>
        <taxon>Pseudonocardiaceae</taxon>
        <taxon>Amycolatopsis</taxon>
    </lineage>
</organism>
<dbReference type="STRING" id="218821.SAMN05421837_103804"/>
<feature type="transmembrane region" description="Helical" evidence="6">
    <location>
        <begin position="75"/>
        <end position="94"/>
    </location>
</feature>
<feature type="transmembrane region" description="Helical" evidence="6">
    <location>
        <begin position="209"/>
        <end position="236"/>
    </location>
</feature>
<feature type="domain" description="Major facilitator superfamily (MFS) profile" evidence="7">
    <location>
        <begin position="6"/>
        <end position="388"/>
    </location>
</feature>
<keyword evidence="9" id="KW-1185">Reference proteome</keyword>
<name>A0A1H5QQC0_9PSEU</name>
<evidence type="ECO:0000256" key="2">
    <source>
        <dbReference type="ARBA" id="ARBA00022448"/>
    </source>
</evidence>
<evidence type="ECO:0000256" key="3">
    <source>
        <dbReference type="ARBA" id="ARBA00022692"/>
    </source>
</evidence>
<feature type="transmembrane region" description="Helical" evidence="6">
    <location>
        <begin position="48"/>
        <end position="68"/>
    </location>
</feature>
<evidence type="ECO:0000313" key="9">
    <source>
        <dbReference type="Proteomes" id="UP000198878"/>
    </source>
</evidence>
<keyword evidence="4 6" id="KW-1133">Transmembrane helix</keyword>
<dbReference type="RefSeq" id="WP_244180252.1">
    <property type="nucleotide sequence ID" value="NZ_FNUJ01000003.1"/>
</dbReference>
<dbReference type="Pfam" id="PF07690">
    <property type="entry name" value="MFS_1"/>
    <property type="match status" value="1"/>
</dbReference>
<feature type="transmembrane region" description="Helical" evidence="6">
    <location>
        <begin position="100"/>
        <end position="123"/>
    </location>
</feature>
<dbReference type="CDD" id="cd17355">
    <property type="entry name" value="MFS_YcxA_like"/>
    <property type="match status" value="1"/>
</dbReference>
<evidence type="ECO:0000256" key="4">
    <source>
        <dbReference type="ARBA" id="ARBA00022989"/>
    </source>
</evidence>
<feature type="transmembrane region" description="Helical" evidence="6">
    <location>
        <begin position="135"/>
        <end position="154"/>
    </location>
</feature>
<dbReference type="SUPFAM" id="SSF103473">
    <property type="entry name" value="MFS general substrate transporter"/>
    <property type="match status" value="1"/>
</dbReference>
<evidence type="ECO:0000256" key="6">
    <source>
        <dbReference type="SAM" id="Phobius"/>
    </source>
</evidence>
<dbReference type="PANTHER" id="PTHR43385">
    <property type="entry name" value="RIBOFLAVIN TRANSPORTER RIBJ"/>
    <property type="match status" value="1"/>
</dbReference>
<evidence type="ECO:0000259" key="7">
    <source>
        <dbReference type="PROSITE" id="PS50850"/>
    </source>
</evidence>
<keyword evidence="2" id="KW-0813">Transport</keyword>
<dbReference type="InterPro" id="IPR036259">
    <property type="entry name" value="MFS_trans_sf"/>
</dbReference>
<feature type="transmembrane region" description="Helical" evidence="6">
    <location>
        <begin position="7"/>
        <end position="28"/>
    </location>
</feature>
<proteinExistence type="predicted"/>
<dbReference type="Proteomes" id="UP000198878">
    <property type="component" value="Unassembled WGS sequence"/>
</dbReference>
<protein>
    <submittedName>
        <fullName evidence="8">Cyanate permease</fullName>
    </submittedName>
</protein>
<dbReference type="Gene3D" id="1.20.1250.20">
    <property type="entry name" value="MFS general substrate transporter like domains"/>
    <property type="match status" value="1"/>
</dbReference>
<accession>A0A1H5QQC0</accession>
<evidence type="ECO:0000313" key="8">
    <source>
        <dbReference type="EMBL" id="SEF27397.1"/>
    </source>
</evidence>
<dbReference type="EMBL" id="FNUJ01000003">
    <property type="protein sequence ID" value="SEF27397.1"/>
    <property type="molecule type" value="Genomic_DNA"/>
</dbReference>